<evidence type="ECO:0000256" key="4">
    <source>
        <dbReference type="ARBA" id="ARBA00023242"/>
    </source>
</evidence>
<dbReference type="GO" id="GO:0005634">
    <property type="term" value="C:nucleus"/>
    <property type="evidence" value="ECO:0007669"/>
    <property type="project" value="UniProtKB-SubCell"/>
</dbReference>
<gene>
    <name evidence="8" type="ORF">FLAG1_09085</name>
</gene>
<evidence type="ECO:0000259" key="7">
    <source>
        <dbReference type="Pfam" id="PF22893"/>
    </source>
</evidence>
<dbReference type="InterPro" id="IPR013105">
    <property type="entry name" value="TPR_2"/>
</dbReference>
<dbReference type="Pfam" id="PF22893">
    <property type="entry name" value="ULD_2"/>
    <property type="match status" value="1"/>
</dbReference>
<evidence type="ECO:0000256" key="6">
    <source>
        <dbReference type="SAM" id="MobiDB-lite"/>
    </source>
</evidence>
<evidence type="ECO:0000256" key="1">
    <source>
        <dbReference type="ARBA" id="ARBA00004123"/>
    </source>
</evidence>
<dbReference type="Gene3D" id="1.25.40.10">
    <property type="entry name" value="Tetratricopeptide repeat domain"/>
    <property type="match status" value="2"/>
</dbReference>
<dbReference type="EMBL" id="JXCE01000318">
    <property type="protein sequence ID" value="KPA38082.1"/>
    <property type="molecule type" value="Genomic_DNA"/>
</dbReference>
<dbReference type="InterPro" id="IPR054464">
    <property type="entry name" value="ULD_fung"/>
</dbReference>
<accession>A0A0M9ERD7</accession>
<dbReference type="SUPFAM" id="SSF48452">
    <property type="entry name" value="TPR-like"/>
    <property type="match status" value="1"/>
</dbReference>
<feature type="domain" description="Ubiquitin-like" evidence="7">
    <location>
        <begin position="93"/>
        <end position="175"/>
    </location>
</feature>
<keyword evidence="4" id="KW-0539">Nucleus</keyword>
<dbReference type="PANTHER" id="PTHR14017">
    <property type="entry name" value="LYSINE-SPECIFIC DEMETHYLASE"/>
    <property type="match status" value="1"/>
</dbReference>
<reference evidence="8 9" key="1">
    <citation type="submission" date="2015-04" db="EMBL/GenBank/DDBJ databases">
        <title>The draft genome sequence of Fusarium langsethiae, a T-2/HT-2 mycotoxin producer.</title>
        <authorList>
            <person name="Lysoe E."/>
            <person name="Divon H.H."/>
            <person name="Terzi V."/>
            <person name="Orru L."/>
            <person name="Lamontanara A."/>
            <person name="Kolseth A.-K."/>
            <person name="Frandsen R.J."/>
            <person name="Nielsen K."/>
            <person name="Thrane U."/>
        </authorList>
    </citation>
    <scope>NUCLEOTIDE SEQUENCE [LARGE SCALE GENOMIC DNA]</scope>
    <source>
        <strain evidence="8 9">Fl201059</strain>
    </source>
</reference>
<comment type="subcellular location">
    <subcellularLocation>
        <location evidence="1">Nucleus</location>
    </subcellularLocation>
</comment>
<dbReference type="InterPro" id="IPR011990">
    <property type="entry name" value="TPR-like_helical_dom_sf"/>
</dbReference>
<protein>
    <submittedName>
        <fullName evidence="8">Transcriptional corepressor ssn6</fullName>
    </submittedName>
</protein>
<evidence type="ECO:0000313" key="8">
    <source>
        <dbReference type="EMBL" id="KPA38082.1"/>
    </source>
</evidence>
<dbReference type="InterPro" id="IPR019734">
    <property type="entry name" value="TPR_rpt"/>
</dbReference>
<organism evidence="8 9">
    <name type="scientific">Fusarium langsethiae</name>
    <dbReference type="NCBI Taxonomy" id="179993"/>
    <lineage>
        <taxon>Eukaryota</taxon>
        <taxon>Fungi</taxon>
        <taxon>Dikarya</taxon>
        <taxon>Ascomycota</taxon>
        <taxon>Pezizomycotina</taxon>
        <taxon>Sordariomycetes</taxon>
        <taxon>Hypocreomycetidae</taxon>
        <taxon>Hypocreales</taxon>
        <taxon>Nectriaceae</taxon>
        <taxon>Fusarium</taxon>
    </lineage>
</organism>
<feature type="region of interest" description="Disordered" evidence="6">
    <location>
        <begin position="450"/>
        <end position="473"/>
    </location>
</feature>
<dbReference type="SMART" id="SM00028">
    <property type="entry name" value="TPR"/>
    <property type="match status" value="2"/>
</dbReference>
<feature type="compositionally biased region" description="Polar residues" evidence="6">
    <location>
        <begin position="462"/>
        <end position="473"/>
    </location>
</feature>
<sequence>MSFGYAVGDVIAVLGLFERVAIELRNYKDAPMQFQQLRAELDLVHSTLKHVLSLEPDCKEELQTLEQIRAIVIHCSLPLQAMINKMRSKESSLDIVRLDDAHGESWALPLQACQTWESFCDLLRCVVYANERPGANYIMQRLFAVSHAKTGRQIGEDTWARFVKPGFHIEQAMAVKRARSLERCPDPTYIGRLAKQVLEYDSRKTCTTCGRWVTTSRAPSPLVVVYGEDYAPNTPSNSSGDIRDVKRKVGPELPSINVANQSESFRRVKVVYPTEPVRDFADAMDRLFEDPDRHEAHAFIGFEELRFAEYHQEKSHAEDSTHHLKIAINLDNTNAEYWYLLGRAYMVLEDYKKSHECFQETVYIQHRDSLDAFARSLRTNAYTYEAWYNLGVLYDSCKNQHDDGTDAFQRCEELKPGLPKVVARLEAYEMIETPLQTYYEKADQTQSEEITFNPIRDVGVQGSENSDESSNSI</sequence>
<keyword evidence="2" id="KW-0677">Repeat</keyword>
<evidence type="ECO:0000256" key="3">
    <source>
        <dbReference type="ARBA" id="ARBA00022803"/>
    </source>
</evidence>
<evidence type="ECO:0000256" key="2">
    <source>
        <dbReference type="ARBA" id="ARBA00022737"/>
    </source>
</evidence>
<dbReference type="PROSITE" id="PS50005">
    <property type="entry name" value="TPR"/>
    <property type="match status" value="1"/>
</dbReference>
<feature type="repeat" description="TPR" evidence="5">
    <location>
        <begin position="335"/>
        <end position="368"/>
    </location>
</feature>
<dbReference type="Proteomes" id="UP000037904">
    <property type="component" value="Unassembled WGS sequence"/>
</dbReference>
<keyword evidence="9" id="KW-1185">Reference proteome</keyword>
<proteinExistence type="predicted"/>
<dbReference type="Pfam" id="PF07719">
    <property type="entry name" value="TPR_2"/>
    <property type="match status" value="1"/>
</dbReference>
<dbReference type="AlphaFoldDB" id="A0A0M9ERD7"/>
<comment type="caution">
    <text evidence="8">The sequence shown here is derived from an EMBL/GenBank/DDBJ whole genome shotgun (WGS) entry which is preliminary data.</text>
</comment>
<name>A0A0M9ERD7_FUSLA</name>
<dbReference type="PANTHER" id="PTHR14017:SF28">
    <property type="entry name" value="CHROMOSOME UNDETERMINED SCAFFOLD_98, WHOLE GENOME SHOTGUN SEQUENCE"/>
    <property type="match status" value="1"/>
</dbReference>
<evidence type="ECO:0000256" key="5">
    <source>
        <dbReference type="PROSITE-ProRule" id="PRU00339"/>
    </source>
</evidence>
<dbReference type="InterPro" id="IPR051630">
    <property type="entry name" value="Corepressor-Demethylase"/>
</dbReference>
<keyword evidence="3 5" id="KW-0802">TPR repeat</keyword>
<evidence type="ECO:0000313" key="9">
    <source>
        <dbReference type="Proteomes" id="UP000037904"/>
    </source>
</evidence>